<keyword evidence="7 9" id="KW-0472">Membrane</keyword>
<dbReference type="AlphaFoldDB" id="A0AAW0GFV1"/>
<evidence type="ECO:0000256" key="7">
    <source>
        <dbReference type="ARBA" id="ARBA00023136"/>
    </source>
</evidence>
<evidence type="ECO:0000256" key="6">
    <source>
        <dbReference type="ARBA" id="ARBA00022989"/>
    </source>
</evidence>
<evidence type="ECO:0000256" key="2">
    <source>
        <dbReference type="ARBA" id="ARBA00005179"/>
    </source>
</evidence>
<accession>A0AAW0GFV1</accession>
<dbReference type="InterPro" id="IPR032805">
    <property type="entry name" value="Wax_synthase_dom"/>
</dbReference>
<keyword evidence="5 9" id="KW-0812">Transmembrane</keyword>
<evidence type="ECO:0000256" key="3">
    <source>
        <dbReference type="ARBA" id="ARBA00007282"/>
    </source>
</evidence>
<feature type="domain" description="Wax synthase" evidence="10">
    <location>
        <begin position="294"/>
        <end position="372"/>
    </location>
</feature>
<evidence type="ECO:0000259" key="10">
    <source>
        <dbReference type="Pfam" id="PF13813"/>
    </source>
</evidence>
<sequence>MTAEANSDDRVTRPTLTTPDAFTRMFEIMLNFLVPGESERYELTLKTAPLAFAYYVPLQLLAYLSRRGNTRNLRFLLLPVTLIMIVIGTFWFGKPYDPDTFFLELIRGLSSLTCIAQALDFTFAGYGRRKVGETTLPPLGSCTPEDTTEVKHAGNGHHSRNNDQKGRETTWYQEVAETMCAMRGIGWNFGKGVVIPPEERDLNKGPFLRDTFFAFLKGYIIIDTIQMLFANLPSIGSFYGASIFYPELSPLSRYALSTVLHILVGVVVDFSLQTWYHLTTLFCVGVLGQSPVSWPPVFGKPWLADSLHVLWAREWHQLLRRTFMVLGGIPGSWIAGRAGMVMGSFIASGLYHECGMYLLNRGVHWRVPLFFTLQGVGVICEDLFKRVTGKRVSGWAGRIWVAFFMVFLAQICTDSWISRGMANVRVLPSLARIFLAPPIRWITGLALEN</sequence>
<dbReference type="GO" id="GO:0006629">
    <property type="term" value="P:lipid metabolic process"/>
    <property type="evidence" value="ECO:0007669"/>
    <property type="project" value="InterPro"/>
</dbReference>
<comment type="pathway">
    <text evidence="2">Secondary metabolite biosynthesis.</text>
</comment>
<keyword evidence="4" id="KW-0808">Transferase</keyword>
<evidence type="ECO:0000256" key="1">
    <source>
        <dbReference type="ARBA" id="ARBA00004141"/>
    </source>
</evidence>
<comment type="subcellular location">
    <subcellularLocation>
        <location evidence="1">Membrane</location>
        <topology evidence="1">Multi-pass membrane protein</topology>
    </subcellularLocation>
</comment>
<comment type="caution">
    <text evidence="11">The sequence shown here is derived from an EMBL/GenBank/DDBJ whole genome shotgun (WGS) entry which is preliminary data.</text>
</comment>
<proteinExistence type="inferred from homology"/>
<evidence type="ECO:0000256" key="5">
    <source>
        <dbReference type="ARBA" id="ARBA00022692"/>
    </source>
</evidence>
<dbReference type="EMBL" id="JASBNA010000005">
    <property type="protein sequence ID" value="KAK7691492.1"/>
    <property type="molecule type" value="Genomic_DNA"/>
</dbReference>
<keyword evidence="6 9" id="KW-1133">Transmembrane helix</keyword>
<protein>
    <recommendedName>
        <fullName evidence="10">Wax synthase domain-containing protein</fullName>
    </recommendedName>
</protein>
<name>A0AAW0GFV1_9APHY</name>
<feature type="transmembrane region" description="Helical" evidence="9">
    <location>
        <begin position="227"/>
        <end position="245"/>
    </location>
</feature>
<keyword evidence="12" id="KW-1185">Reference proteome</keyword>
<dbReference type="Proteomes" id="UP001385951">
    <property type="component" value="Unassembled WGS sequence"/>
</dbReference>
<dbReference type="InterPro" id="IPR044851">
    <property type="entry name" value="Wax_synthase"/>
</dbReference>
<feature type="transmembrane region" description="Helical" evidence="9">
    <location>
        <begin position="396"/>
        <end position="417"/>
    </location>
</feature>
<organism evidence="11 12">
    <name type="scientific">Cerrena zonata</name>
    <dbReference type="NCBI Taxonomy" id="2478898"/>
    <lineage>
        <taxon>Eukaryota</taxon>
        <taxon>Fungi</taxon>
        <taxon>Dikarya</taxon>
        <taxon>Basidiomycota</taxon>
        <taxon>Agaricomycotina</taxon>
        <taxon>Agaricomycetes</taxon>
        <taxon>Polyporales</taxon>
        <taxon>Cerrenaceae</taxon>
        <taxon>Cerrena</taxon>
    </lineage>
</organism>
<evidence type="ECO:0000313" key="12">
    <source>
        <dbReference type="Proteomes" id="UP001385951"/>
    </source>
</evidence>
<comment type="similarity">
    <text evidence="3">Belongs to the wax synthase family.</text>
</comment>
<evidence type="ECO:0000256" key="9">
    <source>
        <dbReference type="SAM" id="Phobius"/>
    </source>
</evidence>
<gene>
    <name evidence="11" type="ORF">QCA50_004891</name>
</gene>
<feature type="transmembrane region" description="Helical" evidence="9">
    <location>
        <begin position="323"/>
        <end position="351"/>
    </location>
</feature>
<evidence type="ECO:0000256" key="4">
    <source>
        <dbReference type="ARBA" id="ARBA00022679"/>
    </source>
</evidence>
<evidence type="ECO:0000256" key="8">
    <source>
        <dbReference type="SAM" id="MobiDB-lite"/>
    </source>
</evidence>
<feature type="region of interest" description="Disordered" evidence="8">
    <location>
        <begin position="137"/>
        <end position="167"/>
    </location>
</feature>
<evidence type="ECO:0000313" key="11">
    <source>
        <dbReference type="EMBL" id="KAK7691492.1"/>
    </source>
</evidence>
<dbReference type="Pfam" id="PF13813">
    <property type="entry name" value="MBOAT_2"/>
    <property type="match status" value="1"/>
</dbReference>
<dbReference type="PANTHER" id="PTHR31595:SF57">
    <property type="entry name" value="OS04G0481900 PROTEIN"/>
    <property type="match status" value="1"/>
</dbReference>
<dbReference type="PANTHER" id="PTHR31595">
    <property type="entry name" value="LONG-CHAIN-ALCOHOL O-FATTY-ACYLTRANSFERASE 3-RELATED"/>
    <property type="match status" value="1"/>
</dbReference>
<feature type="transmembrane region" description="Helical" evidence="9">
    <location>
        <begin position="251"/>
        <end position="272"/>
    </location>
</feature>
<reference evidence="11 12" key="1">
    <citation type="submission" date="2022-09" db="EMBL/GenBank/DDBJ databases">
        <authorList>
            <person name="Palmer J.M."/>
        </authorList>
    </citation>
    <scope>NUCLEOTIDE SEQUENCE [LARGE SCALE GENOMIC DNA]</scope>
    <source>
        <strain evidence="11 12">DSM 7382</strain>
    </source>
</reference>
<dbReference type="GO" id="GO:0016020">
    <property type="term" value="C:membrane"/>
    <property type="evidence" value="ECO:0007669"/>
    <property type="project" value="UniProtKB-SubCell"/>
</dbReference>
<dbReference type="GO" id="GO:0008374">
    <property type="term" value="F:O-acyltransferase activity"/>
    <property type="evidence" value="ECO:0007669"/>
    <property type="project" value="InterPro"/>
</dbReference>
<feature type="transmembrane region" description="Helical" evidence="9">
    <location>
        <begin position="75"/>
        <end position="93"/>
    </location>
</feature>